<proteinExistence type="predicted"/>
<gene>
    <name evidence="1" type="ORF">ACFONC_12350</name>
</gene>
<reference evidence="2" key="1">
    <citation type="journal article" date="2019" name="Int. J. Syst. Evol. Microbiol.">
        <title>The Global Catalogue of Microorganisms (GCM) 10K type strain sequencing project: providing services to taxonomists for standard genome sequencing and annotation.</title>
        <authorList>
            <consortium name="The Broad Institute Genomics Platform"/>
            <consortium name="The Broad Institute Genome Sequencing Center for Infectious Disease"/>
            <person name="Wu L."/>
            <person name="Ma J."/>
        </authorList>
    </citation>
    <scope>NUCLEOTIDE SEQUENCE [LARGE SCALE GENOMIC DNA]</scope>
    <source>
        <strain evidence="2">KCTC 42441</strain>
    </source>
</reference>
<dbReference type="Gene3D" id="2.40.10.120">
    <property type="match status" value="1"/>
</dbReference>
<dbReference type="PANTHER" id="PTHR43019:SF23">
    <property type="entry name" value="PROTEASE DO-LIKE 5, CHLOROPLASTIC"/>
    <property type="match status" value="1"/>
</dbReference>
<evidence type="ECO:0000313" key="1">
    <source>
        <dbReference type="EMBL" id="MFC3716944.1"/>
    </source>
</evidence>
<keyword evidence="2" id="KW-1185">Reference proteome</keyword>
<dbReference type="PRINTS" id="PR00834">
    <property type="entry name" value="PROTEASES2C"/>
</dbReference>
<dbReference type="PANTHER" id="PTHR43019">
    <property type="entry name" value="SERINE ENDOPROTEASE DEGS"/>
    <property type="match status" value="1"/>
</dbReference>
<dbReference type="Pfam" id="PF13365">
    <property type="entry name" value="Trypsin_2"/>
    <property type="match status" value="1"/>
</dbReference>
<dbReference type="InterPro" id="IPR001940">
    <property type="entry name" value="Peptidase_S1C"/>
</dbReference>
<dbReference type="InterPro" id="IPR009003">
    <property type="entry name" value="Peptidase_S1_PA"/>
</dbReference>
<dbReference type="RefSeq" id="WP_386744460.1">
    <property type="nucleotide sequence ID" value="NZ_JBHRYA010000007.1"/>
</dbReference>
<evidence type="ECO:0000313" key="2">
    <source>
        <dbReference type="Proteomes" id="UP001595705"/>
    </source>
</evidence>
<dbReference type="GO" id="GO:0008233">
    <property type="term" value="F:peptidase activity"/>
    <property type="evidence" value="ECO:0007669"/>
    <property type="project" value="UniProtKB-KW"/>
</dbReference>
<dbReference type="SUPFAM" id="SSF50494">
    <property type="entry name" value="Trypsin-like serine proteases"/>
    <property type="match status" value="1"/>
</dbReference>
<organism evidence="1 2">
    <name type="scientific">Luteimonas soli</name>
    <dbReference type="NCBI Taxonomy" id="1648966"/>
    <lineage>
        <taxon>Bacteria</taxon>
        <taxon>Pseudomonadati</taxon>
        <taxon>Pseudomonadota</taxon>
        <taxon>Gammaproteobacteria</taxon>
        <taxon>Lysobacterales</taxon>
        <taxon>Lysobacteraceae</taxon>
        <taxon>Luteimonas</taxon>
    </lineage>
</organism>
<dbReference type="GO" id="GO:0006508">
    <property type="term" value="P:proteolysis"/>
    <property type="evidence" value="ECO:0007669"/>
    <property type="project" value="UniProtKB-KW"/>
</dbReference>
<accession>A0ABV7XLN1</accession>
<keyword evidence="1" id="KW-0378">Hydrolase</keyword>
<comment type="caution">
    <text evidence="1">The sequence shown here is derived from an EMBL/GenBank/DDBJ whole genome shotgun (WGS) entry which is preliminary data.</text>
</comment>
<keyword evidence="1" id="KW-0645">Protease</keyword>
<protein>
    <submittedName>
        <fullName evidence="1">Serine protease</fullName>
    </submittedName>
</protein>
<sequence>MTQGISGALAGRAWFAHLVLIAGMAFAGASPAASLAPERLPAIQAATFEVVAAKPVDDPLTYEKPLPLDLLPFQQRNDKYYSIGTAFSIGDGRYVTAAHVLMAGANSLWGPPALRDNGGEVYAIDKVVKFSMQQDFVVFTLAEQPGSGVLEINTGATAGQTVYSVGNAYGTGVVLRDGLYTSDTPEQQDGRWNWVRFSAAASPGNSGGPLLDQDGKVIGVVMAKSPNENLNYALPIGLLMDAPEGVADIDVRTGYQFDVFDSTLSGTLKERFALPLPLDAFFDTVMQRSGAYFDSQLAALLEQQRERLFPNGEGSTRLLHEIADMGDFPKVIARNSNGAWVLAGNENGTLRLSANGYLSSGAFGRSMLFHLRRPDDIPADALYSDPAVAMDLLLKSGFIKRPVGSDNVMVTSLGKPVLDTAHTDAWGRRWQVWEWPLAYANSRLVVLALPVPNGYVGLVRFGTSVQAYDQLINAKALADFIYVNYDGTLAQWRDYLGHGKLHPAALADIDIDFEYGKRFRYASPRLDVATTPGLQPIEPDSVLTLGFAFFRDGGKVTWDVGELWMSARANDPNYIMVVREQEPAASMGDEDRNDWDRVLGRRHPYNAIARDAEDRTRITAVVDAPAASGPGVLYTAHYVQEGKQSQEAMKAGVDLLLDGIEVHEH</sequence>
<dbReference type="EMBL" id="JBHRYA010000007">
    <property type="protein sequence ID" value="MFC3716944.1"/>
    <property type="molecule type" value="Genomic_DNA"/>
</dbReference>
<name>A0ABV7XLN1_9GAMM</name>
<dbReference type="Proteomes" id="UP001595705">
    <property type="component" value="Unassembled WGS sequence"/>
</dbReference>